<organism evidence="2 3">
    <name type="scientific">Myotis myotis</name>
    <name type="common">Greater mouse-eared bat</name>
    <name type="synonym">Vespertilio myotis</name>
    <dbReference type="NCBI Taxonomy" id="51298"/>
    <lineage>
        <taxon>Eukaryota</taxon>
        <taxon>Metazoa</taxon>
        <taxon>Chordata</taxon>
        <taxon>Craniata</taxon>
        <taxon>Vertebrata</taxon>
        <taxon>Euteleostomi</taxon>
        <taxon>Mammalia</taxon>
        <taxon>Eutheria</taxon>
        <taxon>Laurasiatheria</taxon>
        <taxon>Chiroptera</taxon>
        <taxon>Yangochiroptera</taxon>
        <taxon>Vespertilionidae</taxon>
        <taxon>Myotis</taxon>
    </lineage>
</organism>
<evidence type="ECO:0000256" key="1">
    <source>
        <dbReference type="SAM" id="MobiDB-lite"/>
    </source>
</evidence>
<dbReference type="EMBL" id="JABWUV010000015">
    <property type="protein sequence ID" value="KAF6303972.1"/>
    <property type="molecule type" value="Genomic_DNA"/>
</dbReference>
<gene>
    <name evidence="2" type="ORF">mMyoMyo1_008955</name>
</gene>
<proteinExistence type="predicted"/>
<feature type="region of interest" description="Disordered" evidence="1">
    <location>
        <begin position="103"/>
        <end position="126"/>
    </location>
</feature>
<accession>A0A7J7TTP8</accession>
<comment type="caution">
    <text evidence="2">The sequence shown here is derived from an EMBL/GenBank/DDBJ whole genome shotgun (WGS) entry which is preliminary data.</text>
</comment>
<evidence type="ECO:0000313" key="3">
    <source>
        <dbReference type="Proteomes" id="UP000527355"/>
    </source>
</evidence>
<dbReference type="AlphaFoldDB" id="A0A7J7TTP8"/>
<name>A0A7J7TTP8_MYOMY</name>
<sequence length="126" mass="14164">MMSLLCNKLKICYLFLKIYIFINFREEGGGRERDGNVNERESLIGCLLHAPHWGWSPQPGNRTVTSWFIGRCPTNERAGQALLLDLHLILGPEDLGRAFPSLPTESRSWSLPAPSVGTLSSQQRAR</sequence>
<protein>
    <submittedName>
        <fullName evidence="2">Uncharacterized protein</fullName>
    </submittedName>
</protein>
<evidence type="ECO:0000313" key="2">
    <source>
        <dbReference type="EMBL" id="KAF6303972.1"/>
    </source>
</evidence>
<feature type="compositionally biased region" description="Polar residues" evidence="1">
    <location>
        <begin position="117"/>
        <end position="126"/>
    </location>
</feature>
<keyword evidence="3" id="KW-1185">Reference proteome</keyword>
<dbReference type="Proteomes" id="UP000527355">
    <property type="component" value="Unassembled WGS sequence"/>
</dbReference>
<reference evidence="2 3" key="1">
    <citation type="journal article" date="2020" name="Nature">
        <title>Six reference-quality genomes reveal evolution of bat adaptations.</title>
        <authorList>
            <person name="Jebb D."/>
            <person name="Huang Z."/>
            <person name="Pippel M."/>
            <person name="Hughes G.M."/>
            <person name="Lavrichenko K."/>
            <person name="Devanna P."/>
            <person name="Winkler S."/>
            <person name="Jermiin L.S."/>
            <person name="Skirmuntt E.C."/>
            <person name="Katzourakis A."/>
            <person name="Burkitt-Gray L."/>
            <person name="Ray D.A."/>
            <person name="Sullivan K.A.M."/>
            <person name="Roscito J.G."/>
            <person name="Kirilenko B.M."/>
            <person name="Davalos L.M."/>
            <person name="Corthals A.P."/>
            <person name="Power M.L."/>
            <person name="Jones G."/>
            <person name="Ransome R.D."/>
            <person name="Dechmann D.K.N."/>
            <person name="Locatelli A.G."/>
            <person name="Puechmaille S.J."/>
            <person name="Fedrigo O."/>
            <person name="Jarvis E.D."/>
            <person name="Hiller M."/>
            <person name="Vernes S.C."/>
            <person name="Myers E.W."/>
            <person name="Teeling E.C."/>
        </authorList>
    </citation>
    <scope>NUCLEOTIDE SEQUENCE [LARGE SCALE GENOMIC DNA]</scope>
    <source>
        <strain evidence="2">MMyoMyo1</strain>
        <tissue evidence="2">Flight muscle</tissue>
    </source>
</reference>